<dbReference type="EMBL" id="CAEZYV010000022">
    <property type="protein sequence ID" value="CAB4731821.1"/>
    <property type="molecule type" value="Genomic_DNA"/>
</dbReference>
<dbReference type="InterPro" id="IPR036663">
    <property type="entry name" value="Fumarylacetoacetase_C_sf"/>
</dbReference>
<evidence type="ECO:0000256" key="1">
    <source>
        <dbReference type="ARBA" id="ARBA00022723"/>
    </source>
</evidence>
<keyword evidence="1" id="KW-0479">Metal-binding</keyword>
<dbReference type="GO" id="GO:0046872">
    <property type="term" value="F:metal ion binding"/>
    <property type="evidence" value="ECO:0007669"/>
    <property type="project" value="UniProtKB-KW"/>
</dbReference>
<dbReference type="AlphaFoldDB" id="A0A6J6SA95"/>
<reference evidence="3" key="1">
    <citation type="submission" date="2020-05" db="EMBL/GenBank/DDBJ databases">
        <authorList>
            <person name="Chiriac C."/>
            <person name="Salcher M."/>
            <person name="Ghai R."/>
            <person name="Kavagutti S V."/>
        </authorList>
    </citation>
    <scope>NUCLEOTIDE SEQUENCE</scope>
</reference>
<protein>
    <submittedName>
        <fullName evidence="3">Unannotated protein</fullName>
    </submittedName>
</protein>
<sequence>MIFDINYCVWYLSQVMELHAGDIINSGTPQGVGMGFKPEKFLKGGEVVKTGIDGIGSITNHFKNYKA</sequence>
<evidence type="ECO:0000313" key="3">
    <source>
        <dbReference type="EMBL" id="CAB4731821.1"/>
    </source>
</evidence>
<name>A0A6J6SA95_9ZZZZ</name>
<organism evidence="3">
    <name type="scientific">freshwater metagenome</name>
    <dbReference type="NCBI Taxonomy" id="449393"/>
    <lineage>
        <taxon>unclassified sequences</taxon>
        <taxon>metagenomes</taxon>
        <taxon>ecological metagenomes</taxon>
    </lineage>
</organism>
<dbReference type="Gene3D" id="3.90.850.10">
    <property type="entry name" value="Fumarylacetoacetase-like, C-terminal domain"/>
    <property type="match status" value="1"/>
</dbReference>
<accession>A0A6J6SA95</accession>
<feature type="domain" description="Fumarylacetoacetase-like C-terminal" evidence="2">
    <location>
        <begin position="1"/>
        <end position="62"/>
    </location>
</feature>
<dbReference type="PANTHER" id="PTHR11820">
    <property type="entry name" value="ACYLPYRUVASE"/>
    <property type="match status" value="1"/>
</dbReference>
<dbReference type="InterPro" id="IPR011234">
    <property type="entry name" value="Fumarylacetoacetase-like_C"/>
</dbReference>
<evidence type="ECO:0000259" key="2">
    <source>
        <dbReference type="Pfam" id="PF01557"/>
    </source>
</evidence>
<dbReference type="GO" id="GO:0003824">
    <property type="term" value="F:catalytic activity"/>
    <property type="evidence" value="ECO:0007669"/>
    <property type="project" value="InterPro"/>
</dbReference>
<proteinExistence type="predicted"/>
<gene>
    <name evidence="3" type="ORF">UFOPK2788_00240</name>
</gene>
<dbReference type="SUPFAM" id="SSF56529">
    <property type="entry name" value="FAH"/>
    <property type="match status" value="1"/>
</dbReference>
<dbReference type="Pfam" id="PF01557">
    <property type="entry name" value="FAA_hydrolase"/>
    <property type="match status" value="1"/>
</dbReference>